<dbReference type="Pfam" id="PF20730">
    <property type="entry name" value="YetF_N"/>
    <property type="match status" value="1"/>
</dbReference>
<sequence length="236" mass="27029">MDMFIDLGLKLVISFFGLWVITFVTGRKTLSQLTPLDFLTSLILSEIVGNTLYDDKVHISHLLFALALWTALSYLFEKATTHFVKFGYLTEGRAVLLIDNGKLNQKWLDKYDIEYKQLLSMLRRQNIFSLQEVKFAILETDGSLSVMKKPEFEPPSAKDLGVASGPDNFTVTVIDKGTILEESMLGRRIDPELVKKKAREQGFERMDDIAYAEYGDDGELRFYSKHEVRNGRRDGR</sequence>
<dbReference type="PANTHER" id="PTHR34582:SF5">
    <property type="entry name" value="UPF0702 TRANSMEMBRANE PROTEIN YETF"/>
    <property type="match status" value="1"/>
</dbReference>
<evidence type="ECO:0000259" key="9">
    <source>
        <dbReference type="Pfam" id="PF20730"/>
    </source>
</evidence>
<evidence type="ECO:0000256" key="7">
    <source>
        <dbReference type="SAM" id="Phobius"/>
    </source>
</evidence>
<evidence type="ECO:0000313" key="12">
    <source>
        <dbReference type="Proteomes" id="UP000189059"/>
    </source>
</evidence>
<dbReference type="KEGG" id="pib:BBD41_02120"/>
<comment type="subcellular location">
    <subcellularLocation>
        <location evidence="1">Cell membrane</location>
        <topology evidence="1">Multi-pass membrane protein</topology>
    </subcellularLocation>
</comment>
<evidence type="ECO:0000256" key="6">
    <source>
        <dbReference type="ARBA" id="ARBA00023136"/>
    </source>
</evidence>
<evidence type="ECO:0000256" key="4">
    <source>
        <dbReference type="ARBA" id="ARBA00022692"/>
    </source>
</evidence>
<keyword evidence="5 7" id="KW-1133">Transmembrane helix</keyword>
<organism evidence="10">
    <name type="scientific">Paenibacillus ihbetae</name>
    <dbReference type="NCBI Taxonomy" id="1870820"/>
    <lineage>
        <taxon>Bacteria</taxon>
        <taxon>Bacillati</taxon>
        <taxon>Bacillota</taxon>
        <taxon>Bacilli</taxon>
        <taxon>Bacillales</taxon>
        <taxon>Paenibacillaceae</taxon>
        <taxon>Paenibacillus</taxon>
    </lineage>
</organism>
<keyword evidence="6 7" id="KW-0472">Membrane</keyword>
<evidence type="ECO:0000313" key="11">
    <source>
        <dbReference type="EMBL" id="OOC61169.1"/>
    </source>
</evidence>
<evidence type="ECO:0000256" key="2">
    <source>
        <dbReference type="ARBA" id="ARBA00006448"/>
    </source>
</evidence>
<gene>
    <name evidence="11" type="ORF">BBD40_04235</name>
    <name evidence="10" type="ORF">BBD41_02120</name>
</gene>
<keyword evidence="12" id="KW-1185">Reference proteome</keyword>
<dbReference type="Pfam" id="PF04239">
    <property type="entry name" value="DUF421"/>
    <property type="match status" value="1"/>
</dbReference>
<accession>A0A1B2DUT1</accession>
<dbReference type="EMBL" id="CP016809">
    <property type="protein sequence ID" value="ANY71470.1"/>
    <property type="molecule type" value="Genomic_DNA"/>
</dbReference>
<evidence type="ECO:0000313" key="10">
    <source>
        <dbReference type="EMBL" id="ANY71470.1"/>
    </source>
</evidence>
<dbReference type="InterPro" id="IPR048454">
    <property type="entry name" value="YetF_N"/>
</dbReference>
<evidence type="ECO:0000259" key="8">
    <source>
        <dbReference type="Pfam" id="PF04239"/>
    </source>
</evidence>
<dbReference type="Gene3D" id="3.30.240.20">
    <property type="entry name" value="bsu07140 like domains"/>
    <property type="match status" value="2"/>
</dbReference>
<keyword evidence="4 7" id="KW-0812">Transmembrane</keyword>
<comment type="similarity">
    <text evidence="2">Belongs to the UPF0702 family.</text>
</comment>
<proteinExistence type="inferred from homology"/>
<evidence type="ECO:0000256" key="1">
    <source>
        <dbReference type="ARBA" id="ARBA00004651"/>
    </source>
</evidence>
<feature type="domain" description="YetF C-terminal" evidence="8">
    <location>
        <begin position="82"/>
        <end position="214"/>
    </location>
</feature>
<dbReference type="RefSeq" id="WP_077565717.1">
    <property type="nucleotide sequence ID" value="NZ_CP016809.1"/>
</dbReference>
<evidence type="ECO:0000256" key="3">
    <source>
        <dbReference type="ARBA" id="ARBA00022475"/>
    </source>
</evidence>
<dbReference type="InterPro" id="IPR007353">
    <property type="entry name" value="DUF421"/>
</dbReference>
<dbReference type="GO" id="GO:0005886">
    <property type="term" value="C:plasma membrane"/>
    <property type="evidence" value="ECO:0007669"/>
    <property type="project" value="UniProtKB-SubCell"/>
</dbReference>
<feature type="transmembrane region" description="Helical" evidence="7">
    <location>
        <begin position="7"/>
        <end position="26"/>
    </location>
</feature>
<evidence type="ECO:0008006" key="13">
    <source>
        <dbReference type="Google" id="ProtNLM"/>
    </source>
</evidence>
<reference evidence="10" key="1">
    <citation type="submission" date="2016-08" db="EMBL/GenBank/DDBJ databases">
        <title>Complete Genome Seqeunce of Paenibacillus sp. nov. IHBB 9852 from high altitute lake of Indian trans-Himalayas.</title>
        <authorList>
            <person name="Kiran S."/>
            <person name="Swarnkar M.K."/>
            <person name="Rana A."/>
            <person name="Tewari R."/>
            <person name="Gulati A."/>
        </authorList>
    </citation>
    <scope>NUCLEOTIDE SEQUENCE [LARGE SCALE GENOMIC DNA]</scope>
    <source>
        <strain evidence="10">IHBB 9852</strain>
    </source>
</reference>
<keyword evidence="3" id="KW-1003">Cell membrane</keyword>
<evidence type="ECO:0000256" key="5">
    <source>
        <dbReference type="ARBA" id="ARBA00022989"/>
    </source>
</evidence>
<feature type="domain" description="YetF-like N-terminal transmembrane" evidence="9">
    <location>
        <begin position="5"/>
        <end position="77"/>
    </location>
</feature>
<dbReference type="EMBL" id="MRVI01000001">
    <property type="protein sequence ID" value="OOC61169.1"/>
    <property type="molecule type" value="Genomic_DNA"/>
</dbReference>
<dbReference type="Proteomes" id="UP000189059">
    <property type="component" value="Unassembled WGS sequence"/>
</dbReference>
<dbReference type="PANTHER" id="PTHR34582">
    <property type="entry name" value="UPF0702 TRANSMEMBRANE PROTEIN YCAP"/>
    <property type="match status" value="1"/>
</dbReference>
<dbReference type="AlphaFoldDB" id="A0A1B2DUT1"/>
<feature type="transmembrane region" description="Helical" evidence="7">
    <location>
        <begin position="58"/>
        <end position="76"/>
    </location>
</feature>
<protein>
    <recommendedName>
        <fullName evidence="13">DUF421 domain-containing protein</fullName>
    </recommendedName>
</protein>
<dbReference type="OrthoDB" id="9778331at2"/>
<reference evidence="11 12" key="2">
    <citation type="submission" date="2016-12" db="EMBL/GenBank/DDBJ databases">
        <title>Genome sequencing and description of Paenibacillus sp. nov. from high altitude lake in the Indian Trans- Himalayas.</title>
        <authorList>
            <person name="Kiran S."/>
            <person name="Swarnkar M.K."/>
            <person name="Rana A."/>
            <person name="Tewari R."/>
            <person name="Gulati A."/>
        </authorList>
    </citation>
    <scope>NUCLEOTIDE SEQUENCE [LARGE SCALE GENOMIC DNA]</scope>
    <source>
        <strain evidence="11 12">IHBB 9951</strain>
    </source>
</reference>
<dbReference type="InterPro" id="IPR023090">
    <property type="entry name" value="UPF0702_alpha/beta_dom_sf"/>
</dbReference>
<name>A0A1B2DUT1_9BACL</name>